<protein>
    <submittedName>
        <fullName evidence="2">NusG domain II-containing protein</fullName>
    </submittedName>
</protein>
<sequence length="152" mass="17068">MIRKTQKKKCEGFVLKLKDFVKSSLLRPWDGIIVALLILLSFAPLVIFSLNRANTPSQQAVLSVDGHEIKTFDLSDKTKAAYTYKYQEADGHYNLIEVKGDRIRIKEANCGDQICVRRGWIDQSGETIVCLPHKLLIEIKSSDGGEPGSVIY</sequence>
<feature type="transmembrane region" description="Helical" evidence="1">
    <location>
        <begin position="32"/>
        <end position="50"/>
    </location>
</feature>
<dbReference type="AlphaFoldDB" id="A0AAE4I0F4"/>
<keyword evidence="5" id="KW-1185">Reference proteome</keyword>
<accession>A0AAE4I0F4</accession>
<gene>
    <name evidence="2" type="ORF">P7H00_02105</name>
    <name evidence="3" type="ORF">P7H46_01290</name>
</gene>
<name>A0AAE4I0F4_9ENTE</name>
<evidence type="ECO:0000313" key="2">
    <source>
        <dbReference type="EMBL" id="MDT2735927.1"/>
    </source>
</evidence>
<dbReference type="EMBL" id="JARQAZ010000001">
    <property type="protein sequence ID" value="MDT2769466.1"/>
    <property type="molecule type" value="Genomic_DNA"/>
</dbReference>
<evidence type="ECO:0000256" key="1">
    <source>
        <dbReference type="SAM" id="Phobius"/>
    </source>
</evidence>
<evidence type="ECO:0000313" key="4">
    <source>
        <dbReference type="Proteomes" id="UP001180842"/>
    </source>
</evidence>
<reference evidence="2 5" key="1">
    <citation type="submission" date="2023-03" db="EMBL/GenBank/DDBJ databases">
        <authorList>
            <person name="Shen W."/>
            <person name="Cai J."/>
        </authorList>
    </citation>
    <scope>NUCLEOTIDE SEQUENCE</scope>
    <source>
        <strain evidence="2">P69-2</strain>
        <strain evidence="3 5">Y59</strain>
    </source>
</reference>
<proteinExistence type="predicted"/>
<evidence type="ECO:0000313" key="5">
    <source>
        <dbReference type="Proteomes" id="UP001269061"/>
    </source>
</evidence>
<keyword evidence="1" id="KW-1133">Transmembrane helix</keyword>
<keyword evidence="1" id="KW-0812">Transmembrane</keyword>
<dbReference type="Proteomes" id="UP001180842">
    <property type="component" value="Unassembled WGS sequence"/>
</dbReference>
<dbReference type="Gene3D" id="2.60.320.10">
    <property type="entry name" value="N-utilization substance G protein NusG, insert domain"/>
    <property type="match status" value="1"/>
</dbReference>
<keyword evidence="1" id="KW-0472">Membrane</keyword>
<dbReference type="CDD" id="cd09911">
    <property type="entry name" value="Lin0431_like"/>
    <property type="match status" value="1"/>
</dbReference>
<dbReference type="Proteomes" id="UP001269061">
    <property type="component" value="Unassembled WGS sequence"/>
</dbReference>
<evidence type="ECO:0000313" key="3">
    <source>
        <dbReference type="EMBL" id="MDT2769466.1"/>
    </source>
</evidence>
<dbReference type="EMBL" id="JARQAI010000001">
    <property type="protein sequence ID" value="MDT2735927.1"/>
    <property type="molecule type" value="Genomic_DNA"/>
</dbReference>
<comment type="caution">
    <text evidence="2">The sequence shown here is derived from an EMBL/GenBank/DDBJ whole genome shotgun (WGS) entry which is preliminary data.</text>
</comment>
<dbReference type="Pfam" id="PF07009">
    <property type="entry name" value="NusG_II"/>
    <property type="match status" value="1"/>
</dbReference>
<dbReference type="InterPro" id="IPR038690">
    <property type="entry name" value="NusG_2_sf"/>
</dbReference>
<organism evidence="2 4">
    <name type="scientific">Enterococcus pseudoavium</name>
    <dbReference type="NCBI Taxonomy" id="44007"/>
    <lineage>
        <taxon>Bacteria</taxon>
        <taxon>Bacillati</taxon>
        <taxon>Bacillota</taxon>
        <taxon>Bacilli</taxon>
        <taxon>Lactobacillales</taxon>
        <taxon>Enterococcaceae</taxon>
        <taxon>Enterococcus</taxon>
    </lineage>
</organism>